<evidence type="ECO:0000256" key="10">
    <source>
        <dbReference type="ARBA" id="ARBA00022840"/>
    </source>
</evidence>
<evidence type="ECO:0000256" key="15">
    <source>
        <dbReference type="ARBA" id="ARBA00058004"/>
    </source>
</evidence>
<keyword evidence="9" id="KW-0418">Kinase</keyword>
<evidence type="ECO:0000256" key="16">
    <source>
        <dbReference type="ARBA" id="ARBA00070152"/>
    </source>
</evidence>
<dbReference type="InterPro" id="IPR036890">
    <property type="entry name" value="HATPase_C_sf"/>
</dbReference>
<dbReference type="Gene3D" id="3.30.450.20">
    <property type="entry name" value="PAS domain"/>
    <property type="match status" value="2"/>
</dbReference>
<keyword evidence="18" id="KW-0175">Coiled coil</keyword>
<comment type="caution">
    <text evidence="22">The sequence shown here is derived from an EMBL/GenBank/DDBJ whole genome shotgun (WGS) entry which is preliminary data.</text>
</comment>
<dbReference type="InterPro" id="IPR004358">
    <property type="entry name" value="Sig_transdc_His_kin-like_C"/>
</dbReference>
<evidence type="ECO:0000256" key="13">
    <source>
        <dbReference type="ARBA" id="ARBA00023026"/>
    </source>
</evidence>
<dbReference type="AlphaFoldDB" id="A0A3S2UN64"/>
<keyword evidence="10" id="KW-0067">ATP-binding</keyword>
<sequence>MTARSESWSPPTMPNHPLSSRILQVAAGFLLAVVAVASTVLVEIRSQAIARSDEQIERAVAAAEIEFNRAVLNVDMKLASLPGLILGDTSDADALGPVLAGLQERQLLISDLAVLDADGRVVGTALRATRLTGPALPHGFIESIRRRPSATVVLSDPIVSRATGERSLIIGRAVSLPGLPSAVAVAEVPLDLLLPTSAATVMGVPGLSLSVERSDGRVLATQPADDRAMTVRREMPTLRPLSGQPVTSRAEDGINERVATRPTLYDGVYVVARRDLGDVFADWRQQAVWIGAVATFFVLLIVAAAAAARAQVARLARARQETAASAELLEQALDAMGDAFLLCDVDDRVLRWNARYEEIFPWLQPVLRPGVTYRELALAAAKKRFGPDATQEAVAWAKARVEERRQVADGRVVQQALHSGVIVSIVERRMPDGGIVSVYHDMSAKERQLAQAKAEAEAANEAKSQFVANMSHEIRTPLNAVLGLNELLLQGRLDESQRRYAELMRTSGQLLLSLINDVLDLSRIEAGLFEVHEEPFVPRQVAQEVLAVLADRAESQRLMLTLEDHTPPETRLLGDALRLRQVLFNLVGNALKFTEHGRVSVRLAILRGGSDSPGCMLRVAVEDTGVGIEPELLPRLFERFVQADGSATRRHGGSGLGLAITREVVTRLGGHIEVQSVLGAGSTFTVTLPCSFAAAQTSSTVQAMAAAPGSTAPLRVLVAEDNTVNQVLIQALMHHLGHEVEVVGNGRDAVDRLASGGFDLVLMDMQMPEVDGCEATRWIRRLPEEAANVPIIAMTANARPEDRQTCLDAGMDEHVAKPIDFSALQAAMAAAIERRRLLRSKVVQDPVAAR</sequence>
<evidence type="ECO:0000256" key="8">
    <source>
        <dbReference type="ARBA" id="ARBA00022741"/>
    </source>
</evidence>
<feature type="domain" description="Response regulatory" evidence="21">
    <location>
        <begin position="715"/>
        <end position="832"/>
    </location>
</feature>
<dbReference type="PROSITE" id="PS50109">
    <property type="entry name" value="HIS_KIN"/>
    <property type="match status" value="1"/>
</dbReference>
<dbReference type="CDD" id="cd16922">
    <property type="entry name" value="HATPase_EvgS-ArcB-TorS-like"/>
    <property type="match status" value="1"/>
</dbReference>
<evidence type="ECO:0000256" key="18">
    <source>
        <dbReference type="SAM" id="Coils"/>
    </source>
</evidence>
<evidence type="ECO:0000256" key="12">
    <source>
        <dbReference type="ARBA" id="ARBA00023012"/>
    </source>
</evidence>
<dbReference type="SUPFAM" id="SSF52172">
    <property type="entry name" value="CheY-like"/>
    <property type="match status" value="1"/>
</dbReference>
<evidence type="ECO:0000256" key="14">
    <source>
        <dbReference type="ARBA" id="ARBA00023136"/>
    </source>
</evidence>
<comment type="subcellular location">
    <subcellularLocation>
        <location evidence="2">Membrane</location>
    </subcellularLocation>
</comment>
<dbReference type="CDD" id="cd17546">
    <property type="entry name" value="REC_hyHK_CKI1_RcsC-like"/>
    <property type="match status" value="1"/>
</dbReference>
<organism evidence="22 23">
    <name type="scientific">Rubrivivax albus</name>
    <dbReference type="NCBI Taxonomy" id="2499835"/>
    <lineage>
        <taxon>Bacteria</taxon>
        <taxon>Pseudomonadati</taxon>
        <taxon>Pseudomonadota</taxon>
        <taxon>Betaproteobacteria</taxon>
        <taxon>Burkholderiales</taxon>
        <taxon>Sphaerotilaceae</taxon>
        <taxon>Rubrivivax</taxon>
    </lineage>
</organism>
<dbReference type="InterPro" id="IPR003661">
    <property type="entry name" value="HisK_dim/P_dom"/>
</dbReference>
<keyword evidence="7" id="KW-0732">Signal</keyword>
<dbReference type="InterPro" id="IPR003594">
    <property type="entry name" value="HATPase_dom"/>
</dbReference>
<dbReference type="EC" id="2.7.13.3" evidence="3"/>
<evidence type="ECO:0000256" key="5">
    <source>
        <dbReference type="ARBA" id="ARBA00022679"/>
    </source>
</evidence>
<evidence type="ECO:0000256" key="9">
    <source>
        <dbReference type="ARBA" id="ARBA00022777"/>
    </source>
</evidence>
<reference evidence="22 23" key="1">
    <citation type="submission" date="2019-01" db="EMBL/GenBank/DDBJ databases">
        <authorList>
            <person name="Chen W.-M."/>
        </authorList>
    </citation>
    <scope>NUCLEOTIDE SEQUENCE [LARGE SCALE GENOMIC DNA]</scope>
    <source>
        <strain evidence="22 23">ICH-3</strain>
    </source>
</reference>
<dbReference type="FunFam" id="3.30.565.10:FF:000010">
    <property type="entry name" value="Sensor histidine kinase RcsC"/>
    <property type="match status" value="1"/>
</dbReference>
<dbReference type="SMART" id="SM00387">
    <property type="entry name" value="HATPase_c"/>
    <property type="match status" value="1"/>
</dbReference>
<evidence type="ECO:0000259" key="20">
    <source>
        <dbReference type="PROSITE" id="PS50109"/>
    </source>
</evidence>
<comment type="catalytic activity">
    <reaction evidence="1">
        <text>ATP + protein L-histidine = ADP + protein N-phospho-L-histidine.</text>
        <dbReference type="EC" id="2.7.13.3"/>
    </reaction>
</comment>
<keyword evidence="13" id="KW-0843">Virulence</keyword>
<evidence type="ECO:0000256" key="6">
    <source>
        <dbReference type="ARBA" id="ARBA00022692"/>
    </source>
</evidence>
<keyword evidence="8" id="KW-0547">Nucleotide-binding</keyword>
<dbReference type="InterPro" id="IPR005467">
    <property type="entry name" value="His_kinase_dom"/>
</dbReference>
<dbReference type="PRINTS" id="PR00344">
    <property type="entry name" value="BCTRLSENSOR"/>
</dbReference>
<dbReference type="CDD" id="cd00082">
    <property type="entry name" value="HisKA"/>
    <property type="match status" value="1"/>
</dbReference>
<dbReference type="Pfam" id="PF00072">
    <property type="entry name" value="Response_reg"/>
    <property type="match status" value="1"/>
</dbReference>
<dbReference type="Gene3D" id="3.30.565.10">
    <property type="entry name" value="Histidine kinase-like ATPase, C-terminal domain"/>
    <property type="match status" value="1"/>
</dbReference>
<dbReference type="InterPro" id="IPR001789">
    <property type="entry name" value="Sig_transdc_resp-reg_receiver"/>
</dbReference>
<dbReference type="Pfam" id="PF00512">
    <property type="entry name" value="HisKA"/>
    <property type="match status" value="1"/>
</dbReference>
<dbReference type="PANTHER" id="PTHR43047">
    <property type="entry name" value="TWO-COMPONENT HISTIDINE PROTEIN KINASE"/>
    <property type="match status" value="1"/>
</dbReference>
<evidence type="ECO:0000256" key="11">
    <source>
        <dbReference type="ARBA" id="ARBA00022989"/>
    </source>
</evidence>
<dbReference type="GO" id="GO:0000155">
    <property type="term" value="F:phosphorelay sensor kinase activity"/>
    <property type="evidence" value="ECO:0007669"/>
    <property type="project" value="InterPro"/>
</dbReference>
<dbReference type="Gene3D" id="1.10.287.130">
    <property type="match status" value="1"/>
</dbReference>
<name>A0A3S2UN64_9BURK</name>
<dbReference type="EMBL" id="SACT01000007">
    <property type="protein sequence ID" value="RVT49669.1"/>
    <property type="molecule type" value="Genomic_DNA"/>
</dbReference>
<keyword evidence="4 17" id="KW-0597">Phosphoprotein</keyword>
<proteinExistence type="predicted"/>
<evidence type="ECO:0000313" key="22">
    <source>
        <dbReference type="EMBL" id="RVT49669.1"/>
    </source>
</evidence>
<feature type="transmembrane region" description="Helical" evidence="19">
    <location>
        <begin position="22"/>
        <end position="42"/>
    </location>
</feature>
<evidence type="ECO:0000256" key="3">
    <source>
        <dbReference type="ARBA" id="ARBA00012438"/>
    </source>
</evidence>
<accession>A0A3S2UN64</accession>
<feature type="domain" description="Histidine kinase" evidence="20">
    <location>
        <begin position="469"/>
        <end position="692"/>
    </location>
</feature>
<keyword evidence="12" id="KW-0902">Two-component regulatory system</keyword>
<feature type="transmembrane region" description="Helical" evidence="19">
    <location>
        <begin position="287"/>
        <end position="308"/>
    </location>
</feature>
<dbReference type="GO" id="GO:0016020">
    <property type="term" value="C:membrane"/>
    <property type="evidence" value="ECO:0007669"/>
    <property type="project" value="UniProtKB-SubCell"/>
</dbReference>
<dbReference type="GO" id="GO:0005524">
    <property type="term" value="F:ATP binding"/>
    <property type="evidence" value="ECO:0007669"/>
    <property type="project" value="UniProtKB-KW"/>
</dbReference>
<dbReference type="Gene3D" id="3.40.50.2300">
    <property type="match status" value="1"/>
</dbReference>
<dbReference type="SMART" id="SM00448">
    <property type="entry name" value="REC"/>
    <property type="match status" value="1"/>
</dbReference>
<dbReference type="Pfam" id="PF02518">
    <property type="entry name" value="HATPase_c"/>
    <property type="match status" value="1"/>
</dbReference>
<dbReference type="FunFam" id="1.10.287.130:FF:000004">
    <property type="entry name" value="Ethylene receptor 1"/>
    <property type="match status" value="1"/>
</dbReference>
<dbReference type="PROSITE" id="PS50110">
    <property type="entry name" value="RESPONSE_REGULATORY"/>
    <property type="match status" value="1"/>
</dbReference>
<dbReference type="SUPFAM" id="SSF47384">
    <property type="entry name" value="Homodimeric domain of signal transducing histidine kinase"/>
    <property type="match status" value="1"/>
</dbReference>
<evidence type="ECO:0000259" key="21">
    <source>
        <dbReference type="PROSITE" id="PS50110"/>
    </source>
</evidence>
<keyword evidence="11 19" id="KW-1133">Transmembrane helix</keyword>
<keyword evidence="5" id="KW-0808">Transferase</keyword>
<evidence type="ECO:0000313" key="23">
    <source>
        <dbReference type="Proteomes" id="UP000288178"/>
    </source>
</evidence>
<dbReference type="Proteomes" id="UP000288178">
    <property type="component" value="Unassembled WGS sequence"/>
</dbReference>
<keyword evidence="14 19" id="KW-0472">Membrane</keyword>
<evidence type="ECO:0000256" key="2">
    <source>
        <dbReference type="ARBA" id="ARBA00004370"/>
    </source>
</evidence>
<dbReference type="SUPFAM" id="SSF55874">
    <property type="entry name" value="ATPase domain of HSP90 chaperone/DNA topoisomerase II/histidine kinase"/>
    <property type="match status" value="1"/>
</dbReference>
<dbReference type="InterPro" id="IPR011006">
    <property type="entry name" value="CheY-like_superfamily"/>
</dbReference>
<evidence type="ECO:0000256" key="19">
    <source>
        <dbReference type="SAM" id="Phobius"/>
    </source>
</evidence>
<evidence type="ECO:0000256" key="4">
    <source>
        <dbReference type="ARBA" id="ARBA00022553"/>
    </source>
</evidence>
<evidence type="ECO:0000256" key="17">
    <source>
        <dbReference type="PROSITE-ProRule" id="PRU00169"/>
    </source>
</evidence>
<dbReference type="InterPro" id="IPR036097">
    <property type="entry name" value="HisK_dim/P_sf"/>
</dbReference>
<evidence type="ECO:0000256" key="1">
    <source>
        <dbReference type="ARBA" id="ARBA00000085"/>
    </source>
</evidence>
<dbReference type="SMART" id="SM00388">
    <property type="entry name" value="HisKA"/>
    <property type="match status" value="1"/>
</dbReference>
<feature type="coiled-coil region" evidence="18">
    <location>
        <begin position="442"/>
        <end position="469"/>
    </location>
</feature>
<evidence type="ECO:0000256" key="7">
    <source>
        <dbReference type="ARBA" id="ARBA00022729"/>
    </source>
</evidence>
<feature type="modified residue" description="4-aspartylphosphate" evidence="17">
    <location>
        <position position="764"/>
    </location>
</feature>
<dbReference type="Pfam" id="PF12860">
    <property type="entry name" value="PAS_7"/>
    <property type="match status" value="1"/>
</dbReference>
<gene>
    <name evidence="22" type="ORF">ENE75_18670</name>
</gene>
<dbReference type="InterPro" id="IPR035965">
    <property type="entry name" value="PAS-like_dom_sf"/>
</dbReference>
<keyword evidence="6 19" id="KW-0812">Transmembrane</keyword>
<comment type="function">
    <text evidence="15">Member of the two-component regulatory system BvgS/BvgA. Phosphorylates BvgA via a four-step phosphorelay in response to environmental signals.</text>
</comment>
<protein>
    <recommendedName>
        <fullName evidence="16">Virulence sensor protein BvgS</fullName>
        <ecNumber evidence="3">2.7.13.3</ecNumber>
    </recommendedName>
</protein>
<dbReference type="SUPFAM" id="SSF55785">
    <property type="entry name" value="PYP-like sensor domain (PAS domain)"/>
    <property type="match status" value="1"/>
</dbReference>
<keyword evidence="23" id="KW-1185">Reference proteome</keyword>